<dbReference type="PANTHER" id="PTHR30603:SF47">
    <property type="entry name" value="RNA POLYMERASE SIGMA FACTOR SIGD, CHLOROPLASTIC"/>
    <property type="match status" value="1"/>
</dbReference>
<dbReference type="Gene3D" id="1.20.120.1810">
    <property type="match status" value="1"/>
</dbReference>
<dbReference type="InterPro" id="IPR009042">
    <property type="entry name" value="RNA_pol_sigma70_r1_2"/>
</dbReference>
<reference evidence="4" key="1">
    <citation type="submission" date="2020-05" db="EMBL/GenBank/DDBJ databases">
        <authorList>
            <person name="Chiriac C."/>
            <person name="Salcher M."/>
            <person name="Ghai R."/>
            <person name="Kavagutti S V."/>
        </authorList>
    </citation>
    <scope>NUCLEOTIDE SEQUENCE</scope>
</reference>
<dbReference type="SUPFAM" id="SSF88946">
    <property type="entry name" value="Sigma2 domain of RNA polymerase sigma factors"/>
    <property type="match status" value="1"/>
</dbReference>
<accession>A0A6J5T367</accession>
<name>A0A6J5T367_9CAUD</name>
<dbReference type="InterPro" id="IPR036388">
    <property type="entry name" value="WH-like_DNA-bd_sf"/>
</dbReference>
<dbReference type="GO" id="GO:0006352">
    <property type="term" value="P:DNA-templated transcription initiation"/>
    <property type="evidence" value="ECO:0007669"/>
    <property type="project" value="InterPro"/>
</dbReference>
<dbReference type="GO" id="GO:0000428">
    <property type="term" value="C:DNA-directed RNA polymerase complex"/>
    <property type="evidence" value="ECO:0007669"/>
    <property type="project" value="UniProtKB-KW"/>
</dbReference>
<dbReference type="GO" id="GO:0003677">
    <property type="term" value="F:DNA binding"/>
    <property type="evidence" value="ECO:0007669"/>
    <property type="project" value="InterPro"/>
</dbReference>
<sequence length="190" mass="22075">MTEHNALSSFLRQLYEIEPLTIEEEVILAEQIQNGDELARNKLVEHNLRFIPYVLKKMPQWQYSNIAFEDFIACGYEALLLAAKKWKPQEGIKFVGFAKPFIERSVVRYTENHGNIIRLPSNVIEEIRRMKYAETQLIKQLNCEPTIDQVSNATNLSQKRIRQLLSFIQLQPSSLEALNTDHLDTIEDGE</sequence>
<keyword evidence="4" id="KW-0240">DNA-directed RNA polymerase</keyword>
<dbReference type="GO" id="GO:0016987">
    <property type="term" value="F:sigma factor activity"/>
    <property type="evidence" value="ECO:0007669"/>
    <property type="project" value="InterPro"/>
</dbReference>
<dbReference type="InterPro" id="IPR013325">
    <property type="entry name" value="RNA_pol_sigma_r2"/>
</dbReference>
<gene>
    <name evidence="2" type="ORF">UFOVP1286_50</name>
    <name evidence="3" type="ORF">UFOVP1407_80</name>
    <name evidence="4" type="ORF">UFOVP1640_47</name>
</gene>
<evidence type="ECO:0000313" key="4">
    <source>
        <dbReference type="EMBL" id="CAB4221646.1"/>
    </source>
</evidence>
<protein>
    <submittedName>
        <fullName evidence="4">RpoD DNA-directed RNA polymerase, sigma subunit (Sigma70/sigma32)</fullName>
    </submittedName>
</protein>
<dbReference type="Pfam" id="PF00140">
    <property type="entry name" value="Sigma70_r1_2"/>
    <property type="match status" value="1"/>
</dbReference>
<evidence type="ECO:0000313" key="3">
    <source>
        <dbReference type="EMBL" id="CAB4205589.1"/>
    </source>
</evidence>
<dbReference type="EMBL" id="LR797360">
    <property type="protein sequence ID" value="CAB4205589.1"/>
    <property type="molecule type" value="Genomic_DNA"/>
</dbReference>
<feature type="domain" description="RNA polymerase sigma-70 region 1.2" evidence="1">
    <location>
        <begin position="7"/>
        <end position="38"/>
    </location>
</feature>
<dbReference type="PANTHER" id="PTHR30603">
    <property type="entry name" value="RNA POLYMERASE SIGMA FACTOR RPO"/>
    <property type="match status" value="1"/>
</dbReference>
<dbReference type="SUPFAM" id="SSF88659">
    <property type="entry name" value="Sigma3 and sigma4 domains of RNA polymerase sigma factors"/>
    <property type="match status" value="1"/>
</dbReference>
<dbReference type="InterPro" id="IPR050239">
    <property type="entry name" value="Sigma-70_RNA_pol_init_factors"/>
</dbReference>
<keyword evidence="4" id="KW-0804">Transcription</keyword>
<dbReference type="EMBL" id="LR797504">
    <property type="protein sequence ID" value="CAB4221646.1"/>
    <property type="molecule type" value="Genomic_DNA"/>
</dbReference>
<organism evidence="4">
    <name type="scientific">uncultured Caudovirales phage</name>
    <dbReference type="NCBI Taxonomy" id="2100421"/>
    <lineage>
        <taxon>Viruses</taxon>
        <taxon>Duplodnaviria</taxon>
        <taxon>Heunggongvirae</taxon>
        <taxon>Uroviricota</taxon>
        <taxon>Caudoviricetes</taxon>
        <taxon>Peduoviridae</taxon>
        <taxon>Maltschvirus</taxon>
        <taxon>Maltschvirus maltsch</taxon>
    </lineage>
</organism>
<dbReference type="InterPro" id="IPR013324">
    <property type="entry name" value="RNA_pol_sigma_r3/r4-like"/>
</dbReference>
<proteinExistence type="predicted"/>
<dbReference type="Gene3D" id="1.10.10.10">
    <property type="entry name" value="Winged helix-like DNA-binding domain superfamily/Winged helix DNA-binding domain"/>
    <property type="match status" value="1"/>
</dbReference>
<evidence type="ECO:0000259" key="1">
    <source>
        <dbReference type="Pfam" id="PF00140"/>
    </source>
</evidence>
<dbReference type="EMBL" id="LR797247">
    <property type="protein sequence ID" value="CAB4195898.1"/>
    <property type="molecule type" value="Genomic_DNA"/>
</dbReference>
<evidence type="ECO:0000313" key="2">
    <source>
        <dbReference type="EMBL" id="CAB4195898.1"/>
    </source>
</evidence>